<reference evidence="3" key="1">
    <citation type="submission" date="2019-02" db="EMBL/GenBank/DDBJ databases">
        <title>Complete genome sequence of Rhodoferax sp. Gr-4.</title>
        <authorList>
            <person name="Jin L."/>
        </authorList>
    </citation>
    <scope>NUCLEOTIDE SEQUENCE [LARGE SCALE GENOMIC DNA]</scope>
    <source>
        <strain evidence="3">Gr-4</strain>
    </source>
</reference>
<keyword evidence="3" id="KW-1185">Reference proteome</keyword>
<dbReference type="KEGG" id="rhg:EXZ61_07050"/>
<dbReference type="InterPro" id="IPR036291">
    <property type="entry name" value="NAD(P)-bd_dom_sf"/>
</dbReference>
<dbReference type="PANTHER" id="PTHR11695">
    <property type="entry name" value="ALCOHOL DEHYDROGENASE RELATED"/>
    <property type="match status" value="1"/>
</dbReference>
<gene>
    <name evidence="2" type="ORF">EXZ61_07050</name>
</gene>
<dbReference type="InterPro" id="IPR020843">
    <property type="entry name" value="ER"/>
</dbReference>
<dbReference type="InterPro" id="IPR011032">
    <property type="entry name" value="GroES-like_sf"/>
</dbReference>
<dbReference type="CDD" id="cd08267">
    <property type="entry name" value="MDR1"/>
    <property type="match status" value="1"/>
</dbReference>
<dbReference type="InterPro" id="IPR013154">
    <property type="entry name" value="ADH-like_N"/>
</dbReference>
<reference evidence="3" key="2">
    <citation type="journal article" date="2020" name="Int. J. Syst. Evol. Microbiol.">
        <title>Genomic insights into a novel species Rhodoferax aquaticus sp. nov., isolated from freshwater.</title>
        <authorList>
            <person name="Li T."/>
            <person name="Zhuo Y."/>
            <person name="Jin C.Z."/>
            <person name="Wu X."/>
            <person name="Ko S.R."/>
            <person name="Jin F.J."/>
            <person name="Ahn C.Y."/>
            <person name="Oh H.M."/>
            <person name="Lee H.G."/>
            <person name="Jin L."/>
        </authorList>
    </citation>
    <scope>NUCLEOTIDE SEQUENCE [LARGE SCALE GENOMIC DNA]</scope>
    <source>
        <strain evidence="3">Gr-4</strain>
    </source>
</reference>
<accession>A0A515EVK5</accession>
<dbReference type="PANTHER" id="PTHR11695:SF648">
    <property type="entry name" value="ZINC-BINDING OXIDOREDUCTASE"/>
    <property type="match status" value="1"/>
</dbReference>
<name>A0A515EVK5_9BURK</name>
<dbReference type="Gene3D" id="3.40.50.720">
    <property type="entry name" value="NAD(P)-binding Rossmann-like Domain"/>
    <property type="match status" value="1"/>
</dbReference>
<dbReference type="AlphaFoldDB" id="A0A515EVK5"/>
<dbReference type="Pfam" id="PF08240">
    <property type="entry name" value="ADH_N"/>
    <property type="match status" value="1"/>
</dbReference>
<dbReference type="GO" id="GO:0016491">
    <property type="term" value="F:oxidoreductase activity"/>
    <property type="evidence" value="ECO:0007669"/>
    <property type="project" value="InterPro"/>
</dbReference>
<protein>
    <submittedName>
        <fullName evidence="2">NAD(P)-dependent alcohol dehydrogenase</fullName>
    </submittedName>
</protein>
<feature type="domain" description="Enoyl reductase (ER)" evidence="1">
    <location>
        <begin position="10"/>
        <end position="316"/>
    </location>
</feature>
<dbReference type="Pfam" id="PF13602">
    <property type="entry name" value="ADH_zinc_N_2"/>
    <property type="match status" value="1"/>
</dbReference>
<dbReference type="EMBL" id="CP036282">
    <property type="protein sequence ID" value="QDL56712.1"/>
    <property type="molecule type" value="Genomic_DNA"/>
</dbReference>
<evidence type="ECO:0000313" key="2">
    <source>
        <dbReference type="EMBL" id="QDL56712.1"/>
    </source>
</evidence>
<dbReference type="Proteomes" id="UP000317365">
    <property type="component" value="Chromosome"/>
</dbReference>
<evidence type="ECO:0000259" key="1">
    <source>
        <dbReference type="SMART" id="SM00829"/>
    </source>
</evidence>
<organism evidence="2 3">
    <name type="scientific">Rhodoferax aquaticus</name>
    <dbReference type="NCBI Taxonomy" id="2527691"/>
    <lineage>
        <taxon>Bacteria</taxon>
        <taxon>Pseudomonadati</taxon>
        <taxon>Pseudomonadota</taxon>
        <taxon>Betaproteobacteria</taxon>
        <taxon>Burkholderiales</taxon>
        <taxon>Comamonadaceae</taxon>
        <taxon>Rhodoferax</taxon>
    </lineage>
</organism>
<dbReference type="SMART" id="SM00829">
    <property type="entry name" value="PKS_ER"/>
    <property type="match status" value="1"/>
</dbReference>
<dbReference type="SUPFAM" id="SSF50129">
    <property type="entry name" value="GroES-like"/>
    <property type="match status" value="1"/>
</dbReference>
<dbReference type="InterPro" id="IPR050700">
    <property type="entry name" value="YIM1/Zinc_Alcohol_DH_Fams"/>
</dbReference>
<evidence type="ECO:0000313" key="3">
    <source>
        <dbReference type="Proteomes" id="UP000317365"/>
    </source>
</evidence>
<proteinExistence type="predicted"/>
<dbReference type="SUPFAM" id="SSF51735">
    <property type="entry name" value="NAD(P)-binding Rossmann-fold domains"/>
    <property type="match status" value="1"/>
</dbReference>
<sequence length="319" mass="34244">MKAWVYSRYGGPEVLRSEERPLPEVRDDEVLVKIRATTVSTGDMRVRSLKLPRGFAWMGRLIFGFSGPRQPILGTDFAGTVVAIGRKVSAFRVGDDVIGYPGGAMRSHAEYRSMRVGKALVLKPPQLSFAQAASLPFGGMTALSFLCKAKLQAGETLLVIGASGAVGSAFVQLGRQAGAMVTGVATSRNHDLVRSLGATDLVDYTLQDYTQGPQRYDVIADTVGASTFAKCWNILAPHGRYIAVAGDLSDLVARRHGEQSSIAGPSSESLEDLQQVVELAQSGAIQPVIDRTFSFEQMPQAHAYVDTGRKRGSVVVEVV</sequence>
<dbReference type="Gene3D" id="3.90.180.10">
    <property type="entry name" value="Medium-chain alcohol dehydrogenases, catalytic domain"/>
    <property type="match status" value="1"/>
</dbReference>